<sequence length="160" mass="16992">MIAGAEEPGPSSHVVVRLAAAVLSVPKVAATANPRGLHLNSYLGDGYVTATFMPWPEHDNGLGFLNGGIIATLLDCHSAAAVLNEASLQGWAAPPGALLPFVTAGIDVRYLRPSPLDSAVELHAVVTKSTEAEIVCDAELRYDDKTRATGHAVWKRWRSR</sequence>
<feature type="domain" description="Thioesterase" evidence="1">
    <location>
        <begin position="63"/>
        <end position="145"/>
    </location>
</feature>
<dbReference type="CDD" id="cd03443">
    <property type="entry name" value="PaaI_thioesterase"/>
    <property type="match status" value="1"/>
</dbReference>
<organism evidence="2 3">
    <name type="scientific">Gordonia defluvii</name>
    <dbReference type="NCBI Taxonomy" id="283718"/>
    <lineage>
        <taxon>Bacteria</taxon>
        <taxon>Bacillati</taxon>
        <taxon>Actinomycetota</taxon>
        <taxon>Actinomycetes</taxon>
        <taxon>Mycobacteriales</taxon>
        <taxon>Gordoniaceae</taxon>
        <taxon>Gordonia</taxon>
    </lineage>
</organism>
<dbReference type="EMBL" id="BAAAVS010000017">
    <property type="protein sequence ID" value="GAA3029935.1"/>
    <property type="molecule type" value="Genomic_DNA"/>
</dbReference>
<reference evidence="3" key="1">
    <citation type="journal article" date="2019" name="Int. J. Syst. Evol. Microbiol.">
        <title>The Global Catalogue of Microorganisms (GCM) 10K type strain sequencing project: providing services to taxonomists for standard genome sequencing and annotation.</title>
        <authorList>
            <consortium name="The Broad Institute Genomics Platform"/>
            <consortium name="The Broad Institute Genome Sequencing Center for Infectious Disease"/>
            <person name="Wu L."/>
            <person name="Ma J."/>
        </authorList>
    </citation>
    <scope>NUCLEOTIDE SEQUENCE [LARGE SCALE GENOMIC DNA]</scope>
    <source>
        <strain evidence="3">JCM 14234</strain>
    </source>
</reference>
<dbReference type="Gene3D" id="3.10.129.10">
    <property type="entry name" value="Hotdog Thioesterase"/>
    <property type="match status" value="1"/>
</dbReference>
<proteinExistence type="predicted"/>
<dbReference type="Pfam" id="PF03061">
    <property type="entry name" value="4HBT"/>
    <property type="match status" value="1"/>
</dbReference>
<name>A0ABP6L4Q5_9ACTN</name>
<evidence type="ECO:0000313" key="2">
    <source>
        <dbReference type="EMBL" id="GAA3029935.1"/>
    </source>
</evidence>
<comment type="caution">
    <text evidence="2">The sequence shown here is derived from an EMBL/GenBank/DDBJ whole genome shotgun (WGS) entry which is preliminary data.</text>
</comment>
<gene>
    <name evidence="2" type="ORF">GCM10010528_09280</name>
</gene>
<evidence type="ECO:0000259" key="1">
    <source>
        <dbReference type="Pfam" id="PF03061"/>
    </source>
</evidence>
<protein>
    <submittedName>
        <fullName evidence="2">PaaI family thioesterase</fullName>
    </submittedName>
</protein>
<dbReference type="Proteomes" id="UP001501035">
    <property type="component" value="Unassembled WGS sequence"/>
</dbReference>
<dbReference type="RefSeq" id="WP_290707630.1">
    <property type="nucleotide sequence ID" value="NZ_BAAAVS010000017.1"/>
</dbReference>
<dbReference type="InterPro" id="IPR006683">
    <property type="entry name" value="Thioestr_dom"/>
</dbReference>
<keyword evidence="3" id="KW-1185">Reference proteome</keyword>
<dbReference type="SUPFAM" id="SSF54637">
    <property type="entry name" value="Thioesterase/thiol ester dehydrase-isomerase"/>
    <property type="match status" value="1"/>
</dbReference>
<evidence type="ECO:0000313" key="3">
    <source>
        <dbReference type="Proteomes" id="UP001501035"/>
    </source>
</evidence>
<dbReference type="InterPro" id="IPR029069">
    <property type="entry name" value="HotDog_dom_sf"/>
</dbReference>
<accession>A0ABP6L4Q5</accession>